<dbReference type="RefSeq" id="WP_377929741.1">
    <property type="nucleotide sequence ID" value="NZ_JBHUEM010000045.1"/>
</dbReference>
<sequence length="152" mass="17839">MKWLTTDIDLYLQSKEYVDTALIPLIPIGFGDQMKNIVLQGEFITTLSLEVERQFKGRLFLMPSFTYWKADSIEGEFERIQTLKKQLLNQGMKHVLYMTSDADWKQYENELGSSLLWLPAVPLEHVENKYKQKIVTDQVQQVVPQILNAWRN</sequence>
<proteinExistence type="predicted"/>
<protein>
    <submittedName>
        <fullName evidence="1">YpiF family protein</fullName>
    </submittedName>
</protein>
<name>A0ABW4LVU3_9BACI</name>
<accession>A0ABW4LVU3</accession>
<dbReference type="Proteomes" id="UP001597214">
    <property type="component" value="Unassembled WGS sequence"/>
</dbReference>
<evidence type="ECO:0000313" key="1">
    <source>
        <dbReference type="EMBL" id="MFD1738537.1"/>
    </source>
</evidence>
<reference evidence="2" key="1">
    <citation type="journal article" date="2019" name="Int. J. Syst. Evol. Microbiol.">
        <title>The Global Catalogue of Microorganisms (GCM) 10K type strain sequencing project: providing services to taxonomists for standard genome sequencing and annotation.</title>
        <authorList>
            <consortium name="The Broad Institute Genomics Platform"/>
            <consortium name="The Broad Institute Genome Sequencing Center for Infectious Disease"/>
            <person name="Wu L."/>
            <person name="Ma J."/>
        </authorList>
    </citation>
    <scope>NUCLEOTIDE SEQUENCE [LARGE SCALE GENOMIC DNA]</scope>
    <source>
        <strain evidence="2">CCUG 49339</strain>
    </source>
</reference>
<organism evidence="1 2">
    <name type="scientific">Bacillus salitolerans</name>
    <dbReference type="NCBI Taxonomy" id="1437434"/>
    <lineage>
        <taxon>Bacteria</taxon>
        <taxon>Bacillati</taxon>
        <taxon>Bacillota</taxon>
        <taxon>Bacilli</taxon>
        <taxon>Bacillales</taxon>
        <taxon>Bacillaceae</taxon>
        <taxon>Bacillus</taxon>
    </lineage>
</organism>
<dbReference type="InterPro" id="IPR019615">
    <property type="entry name" value="DUF2487"/>
</dbReference>
<dbReference type="Pfam" id="PF10673">
    <property type="entry name" value="DUF2487"/>
    <property type="match status" value="1"/>
</dbReference>
<dbReference type="EMBL" id="JBHUEM010000045">
    <property type="protein sequence ID" value="MFD1738537.1"/>
    <property type="molecule type" value="Genomic_DNA"/>
</dbReference>
<comment type="caution">
    <text evidence="1">The sequence shown here is derived from an EMBL/GenBank/DDBJ whole genome shotgun (WGS) entry which is preliminary data.</text>
</comment>
<evidence type="ECO:0000313" key="2">
    <source>
        <dbReference type="Proteomes" id="UP001597214"/>
    </source>
</evidence>
<gene>
    <name evidence="1" type="ORF">ACFSCX_18605</name>
</gene>
<keyword evidence="2" id="KW-1185">Reference proteome</keyword>